<accession>A0ABT5DMU8</accession>
<proteinExistence type="predicted"/>
<dbReference type="RefSeq" id="WP_272145660.1">
    <property type="nucleotide sequence ID" value="NZ_JAQNDM010000002.1"/>
</dbReference>
<sequence>MHVSKILGAVICVSTVLAGCSGRDDAPPGDGSGCTGVCDGGSDGGADAGRADCPAPDSNGRGPVGQLKATAQRGDKVRLSHLVITAVDYTSRGDAGDYIAYFWAVDPCFPQEGLYVDKFYTDTPGPYLPQIGDEITLEGIYRQYYPNASDANQTRHAYRPVIKSDFRIDVPGVTGKVNILKTGTVTGVQDLTVPAGFGNADGGAVQANPQYAGARVHIPGPLTLTNPSPTALKRRVNNPEDTAFNGFEVSGGVLVNDYKTYGQTADGGSTRCDWRAVALDGGGVSFPNGIRGVWDTYSNVYQDAGVIPGANAQYTYILYPQDCDTDLPGVPAP</sequence>
<name>A0ABT5DMU8_9BACT</name>
<evidence type="ECO:0000313" key="1">
    <source>
        <dbReference type="EMBL" id="MDC0714982.1"/>
    </source>
</evidence>
<dbReference type="Proteomes" id="UP001221838">
    <property type="component" value="Unassembled WGS sequence"/>
</dbReference>
<keyword evidence="2" id="KW-1185">Reference proteome</keyword>
<organism evidence="1 2">
    <name type="scientific">Stigmatella ashevillensis</name>
    <dbReference type="NCBI Taxonomy" id="2995309"/>
    <lineage>
        <taxon>Bacteria</taxon>
        <taxon>Pseudomonadati</taxon>
        <taxon>Myxococcota</taxon>
        <taxon>Myxococcia</taxon>
        <taxon>Myxococcales</taxon>
        <taxon>Cystobacterineae</taxon>
        <taxon>Archangiaceae</taxon>
        <taxon>Stigmatella</taxon>
    </lineage>
</organism>
<gene>
    <name evidence="1" type="ORF">POL68_41420</name>
</gene>
<evidence type="ECO:0000313" key="2">
    <source>
        <dbReference type="Proteomes" id="UP001221838"/>
    </source>
</evidence>
<protein>
    <recommendedName>
        <fullName evidence="3">Lipoprotein</fullName>
    </recommendedName>
</protein>
<reference evidence="1 2" key="1">
    <citation type="submission" date="2022-11" db="EMBL/GenBank/DDBJ databases">
        <title>Minimal conservation of predation-associated metabolite biosynthetic gene clusters underscores biosynthetic potential of Myxococcota including descriptions for ten novel species: Archangium lansinium sp. nov., Myxococcus landrumus sp. nov., Nannocystis bai.</title>
        <authorList>
            <person name="Ahearne A."/>
            <person name="Stevens C."/>
            <person name="Dowd S."/>
        </authorList>
    </citation>
    <scope>NUCLEOTIDE SEQUENCE [LARGE SCALE GENOMIC DNA]</scope>
    <source>
        <strain evidence="1 2">NCWAL01</strain>
    </source>
</reference>
<dbReference type="PROSITE" id="PS51257">
    <property type="entry name" value="PROKAR_LIPOPROTEIN"/>
    <property type="match status" value="1"/>
</dbReference>
<evidence type="ECO:0008006" key="3">
    <source>
        <dbReference type="Google" id="ProtNLM"/>
    </source>
</evidence>
<comment type="caution">
    <text evidence="1">The sequence shown here is derived from an EMBL/GenBank/DDBJ whole genome shotgun (WGS) entry which is preliminary data.</text>
</comment>
<dbReference type="EMBL" id="JAQNDM010000002">
    <property type="protein sequence ID" value="MDC0714982.1"/>
    <property type="molecule type" value="Genomic_DNA"/>
</dbReference>